<name>T1AL26_9ZZZZ</name>
<dbReference type="SUPFAM" id="SSF89796">
    <property type="entry name" value="CoA-transferase family III (CaiB/BaiF)"/>
    <property type="match status" value="1"/>
</dbReference>
<feature type="non-terminal residue" evidence="1">
    <location>
        <position position="108"/>
    </location>
</feature>
<dbReference type="GO" id="GO:0016740">
    <property type="term" value="F:transferase activity"/>
    <property type="evidence" value="ECO:0007669"/>
    <property type="project" value="UniProtKB-KW"/>
</dbReference>
<sequence length="108" mass="11640">MSISESFWSALGGDPSELEHLRFAGEGELPSRFPVTDFASASIAAAALSIGELAAETGDVPTVTVDRRQASLWFGASIEPIGWKPQDPWDPIAGDYPARDGWIRLHTN</sequence>
<reference evidence="1" key="1">
    <citation type="submission" date="2013-08" db="EMBL/GenBank/DDBJ databases">
        <authorList>
            <person name="Mendez C."/>
            <person name="Richter M."/>
            <person name="Ferrer M."/>
            <person name="Sanchez J."/>
        </authorList>
    </citation>
    <scope>NUCLEOTIDE SEQUENCE</scope>
</reference>
<proteinExistence type="predicted"/>
<comment type="caution">
    <text evidence="1">The sequence shown here is derived from an EMBL/GenBank/DDBJ whole genome shotgun (WGS) entry which is preliminary data.</text>
</comment>
<accession>T1AL26</accession>
<evidence type="ECO:0000313" key="1">
    <source>
        <dbReference type="EMBL" id="EQD42755.1"/>
    </source>
</evidence>
<protein>
    <submittedName>
        <fullName evidence="1">Coa transferase, caib/baif family protein</fullName>
    </submittedName>
</protein>
<dbReference type="InterPro" id="IPR023606">
    <property type="entry name" value="CoA-Trfase_III_dom_1_sf"/>
</dbReference>
<dbReference type="AlphaFoldDB" id="T1AL26"/>
<organism evidence="1">
    <name type="scientific">mine drainage metagenome</name>
    <dbReference type="NCBI Taxonomy" id="410659"/>
    <lineage>
        <taxon>unclassified sequences</taxon>
        <taxon>metagenomes</taxon>
        <taxon>ecological metagenomes</taxon>
    </lineage>
</organism>
<dbReference type="EMBL" id="AUZX01011605">
    <property type="protein sequence ID" value="EQD42755.1"/>
    <property type="molecule type" value="Genomic_DNA"/>
</dbReference>
<gene>
    <name evidence="1" type="ORF">B1A_15807</name>
</gene>
<keyword evidence="1" id="KW-0808">Transferase</keyword>
<reference evidence="1" key="2">
    <citation type="journal article" date="2014" name="ISME J.">
        <title>Microbial stratification in low pH oxic and suboxic macroscopic growths along an acid mine drainage.</title>
        <authorList>
            <person name="Mendez-Garcia C."/>
            <person name="Mesa V."/>
            <person name="Sprenger R.R."/>
            <person name="Richter M."/>
            <person name="Diez M.S."/>
            <person name="Solano J."/>
            <person name="Bargiela R."/>
            <person name="Golyshina O.V."/>
            <person name="Manteca A."/>
            <person name="Ramos J.L."/>
            <person name="Gallego J.R."/>
            <person name="Llorente I."/>
            <person name="Martins Dos Santos V.A."/>
            <person name="Jensen O.N."/>
            <person name="Pelaez A.I."/>
            <person name="Sanchez J."/>
            <person name="Ferrer M."/>
        </authorList>
    </citation>
    <scope>NUCLEOTIDE SEQUENCE</scope>
</reference>